<dbReference type="Pfam" id="PF02796">
    <property type="entry name" value="HTH_7"/>
    <property type="match status" value="1"/>
</dbReference>
<dbReference type="SUPFAM" id="SSF46689">
    <property type="entry name" value="Homeodomain-like"/>
    <property type="match status" value="1"/>
</dbReference>
<accession>A0ABV9NXL1</accession>
<dbReference type="PANTHER" id="PTHR35004">
    <property type="entry name" value="TRANSPOSASE RV3428C-RELATED"/>
    <property type="match status" value="1"/>
</dbReference>
<organism evidence="6 7">
    <name type="scientific">Bacillus daqingensis</name>
    <dbReference type="NCBI Taxonomy" id="872396"/>
    <lineage>
        <taxon>Bacteria</taxon>
        <taxon>Bacillati</taxon>
        <taxon>Bacillota</taxon>
        <taxon>Bacilli</taxon>
        <taxon>Bacillales</taxon>
        <taxon>Bacillaceae</taxon>
        <taxon>Bacillus</taxon>
    </lineage>
</organism>
<feature type="domain" description="HTH IS21-type" evidence="5">
    <location>
        <begin position="5"/>
        <end position="70"/>
    </location>
</feature>
<evidence type="ECO:0000313" key="6">
    <source>
        <dbReference type="EMBL" id="MFC4736274.1"/>
    </source>
</evidence>
<evidence type="ECO:0000256" key="2">
    <source>
        <dbReference type="ARBA" id="ARBA00022578"/>
    </source>
</evidence>
<keyword evidence="2" id="KW-0815">Transposition</keyword>
<evidence type="ECO:0000256" key="4">
    <source>
        <dbReference type="ARBA" id="ARBA00023172"/>
    </source>
</evidence>
<sequence>MGKVEMYMEVHQLKKQGFGISAIAKKCDLSRTTVYRYLEKDFSEVVEWVEELQTRQRKLDPYRTHMLDWLQEHPDLSASQISDWLAERFQVKSIGDSTVRSYVKELREHYHLPKTITKRVYEAIPELPPGKQLQVDFGEITVKTTEKRQKKVYVIAFVLSHSRMKYAEWLDR</sequence>
<evidence type="ECO:0000259" key="5">
    <source>
        <dbReference type="PROSITE" id="PS50531"/>
    </source>
</evidence>
<comment type="similarity">
    <text evidence="1">Belongs to the transposase IS21/IS408/IS1162 family.</text>
</comment>
<dbReference type="Gene3D" id="1.10.10.60">
    <property type="entry name" value="Homeodomain-like"/>
    <property type="match status" value="1"/>
</dbReference>
<dbReference type="PANTHER" id="PTHR35004:SF7">
    <property type="entry name" value="INTEGRASE PROTEIN"/>
    <property type="match status" value="1"/>
</dbReference>
<proteinExistence type="inferred from homology"/>
<protein>
    <submittedName>
        <fullName evidence="6">Helix-turn-helix domain-containing protein</fullName>
    </submittedName>
</protein>
<name>A0ABV9NXL1_9BACI</name>
<dbReference type="RefSeq" id="WP_377908926.1">
    <property type="nucleotide sequence ID" value="NZ_JBHSGK010000005.1"/>
</dbReference>
<evidence type="ECO:0000256" key="3">
    <source>
        <dbReference type="ARBA" id="ARBA00023125"/>
    </source>
</evidence>
<comment type="caution">
    <text evidence="6">The sequence shown here is derived from an EMBL/GenBank/DDBJ whole genome shotgun (WGS) entry which is preliminary data.</text>
</comment>
<keyword evidence="3" id="KW-0238">DNA-binding</keyword>
<evidence type="ECO:0000313" key="7">
    <source>
        <dbReference type="Proteomes" id="UP001595896"/>
    </source>
</evidence>
<dbReference type="Proteomes" id="UP001595896">
    <property type="component" value="Unassembled WGS sequence"/>
</dbReference>
<dbReference type="InterPro" id="IPR009057">
    <property type="entry name" value="Homeodomain-like_sf"/>
</dbReference>
<gene>
    <name evidence="6" type="ORF">ACFO4L_06720</name>
</gene>
<keyword evidence="7" id="KW-1185">Reference proteome</keyword>
<reference evidence="7" key="1">
    <citation type="journal article" date="2019" name="Int. J. Syst. Evol. Microbiol.">
        <title>The Global Catalogue of Microorganisms (GCM) 10K type strain sequencing project: providing services to taxonomists for standard genome sequencing and annotation.</title>
        <authorList>
            <consortium name="The Broad Institute Genomics Platform"/>
            <consortium name="The Broad Institute Genome Sequencing Center for Infectious Disease"/>
            <person name="Wu L."/>
            <person name="Ma J."/>
        </authorList>
    </citation>
    <scope>NUCLEOTIDE SEQUENCE [LARGE SCALE GENOMIC DNA]</scope>
    <source>
        <strain evidence="7">JCM 12165</strain>
    </source>
</reference>
<dbReference type="EMBL" id="JBHSGK010000005">
    <property type="protein sequence ID" value="MFC4736274.1"/>
    <property type="molecule type" value="Genomic_DNA"/>
</dbReference>
<evidence type="ECO:0000256" key="1">
    <source>
        <dbReference type="ARBA" id="ARBA00009277"/>
    </source>
</evidence>
<keyword evidence="4" id="KW-0233">DNA recombination</keyword>
<dbReference type="InterPro" id="IPR006120">
    <property type="entry name" value="Resolvase_HTH_dom"/>
</dbReference>
<dbReference type="InterPro" id="IPR017894">
    <property type="entry name" value="HTH_IS21_transposase_type"/>
</dbReference>
<dbReference type="PROSITE" id="PS50531">
    <property type="entry name" value="HTH_IS21"/>
    <property type="match status" value="1"/>
</dbReference>